<sequence length="610" mass="68833">MTSQPLINVSIIRDRQILAVDASSPLPHEALMTWRDQPPSPPPAGGIKRGSPATSVSSPLGRQGIRLRSLCRSPRLSLPPLLLRSRLKRLQNSNRFQNDRFASRYVDGNDTEDCYSGSSRASLAGALRQGLNLKSPVLGYKTPNVRELYTLGRELGQGQFGKTYLCTEISTGCQYACKTILKSNLRCVSDIEDVRREIQIMHHLSGQKNIVTIKDAYEDEQAVHIVMELCAGGELFSKIQKRGHYSERKAAELIKIIVGIIETCHSHGVMHRDLKPENFLLLDADDEFSVKAIDFGLSVFFRPGQVFREVVGSPYYIAPEVLEKRYGPEADIWTAGVILYVLLTGVPPFWADTQSGIYEKVLDGRIDFKSNRWPRISDSAKDLIKKMLCPYPSERLKAHEVLKHPWICDNGVATDRALDPSVLPRLKQFSAMNRLKKLSLQIIAERLSEEEIVGLREMFKAMDTKNRSVVTFGELKGLKRYSSVFKDTEINDLMEAADDTTSTINWEEFIAAAVSLNKIEREKHLMAAFTYFDKDGSGFITVDKLQKACMERNMEDTFLEEMILEVDQNNDGQIDYAEFVTMMQSNNFGLGWQTVESSLNVALREAPQVY</sequence>
<dbReference type="CDD" id="cd05117">
    <property type="entry name" value="STKc_CAMK"/>
    <property type="match status" value="1"/>
</dbReference>
<dbReference type="PROSITE" id="PS50011">
    <property type="entry name" value="PROTEIN_KINASE_DOM"/>
    <property type="match status" value="1"/>
</dbReference>
<keyword evidence="9" id="KW-0418">Kinase</keyword>
<feature type="binding site" evidence="17">
    <location>
        <position position="182"/>
    </location>
    <ligand>
        <name>ATP</name>
        <dbReference type="ChEBI" id="CHEBI:30616"/>
    </ligand>
</feature>
<feature type="domain" description="Protein kinase" evidence="19">
    <location>
        <begin position="149"/>
        <end position="407"/>
    </location>
</feature>
<dbReference type="InterPro" id="IPR011992">
    <property type="entry name" value="EF-hand-dom_pair"/>
</dbReference>
<feature type="domain" description="EF-hand" evidence="20">
    <location>
        <begin position="554"/>
        <end position="589"/>
    </location>
</feature>
<dbReference type="PROSITE" id="PS00018">
    <property type="entry name" value="EF_HAND_1"/>
    <property type="match status" value="1"/>
</dbReference>
<dbReference type="PROSITE" id="PS00107">
    <property type="entry name" value="PROTEIN_KINASE_ATP"/>
    <property type="match status" value="1"/>
</dbReference>
<evidence type="ECO:0000256" key="3">
    <source>
        <dbReference type="ARBA" id="ARBA00022527"/>
    </source>
</evidence>
<keyword evidence="22" id="KW-1185">Reference proteome</keyword>
<dbReference type="CDD" id="cd00051">
    <property type="entry name" value="EFh"/>
    <property type="match status" value="1"/>
</dbReference>
<evidence type="ECO:0000256" key="14">
    <source>
        <dbReference type="ARBA" id="ARBA00024334"/>
    </source>
</evidence>
<evidence type="ECO:0000256" key="16">
    <source>
        <dbReference type="ARBA" id="ARBA00048679"/>
    </source>
</evidence>
<dbReference type="InterPro" id="IPR011009">
    <property type="entry name" value="Kinase-like_dom_sf"/>
</dbReference>
<dbReference type="GO" id="GO:0005524">
    <property type="term" value="F:ATP binding"/>
    <property type="evidence" value="ECO:0007669"/>
    <property type="project" value="UniProtKB-UniRule"/>
</dbReference>
<keyword evidence="11 17" id="KW-0067">ATP-binding</keyword>
<evidence type="ECO:0000256" key="13">
    <source>
        <dbReference type="ARBA" id="ARBA00023288"/>
    </source>
</evidence>
<dbReference type="FunFam" id="3.30.200.20:FF:000004">
    <property type="entry name" value="Calcium-dependent protein kinase 1"/>
    <property type="match status" value="1"/>
</dbReference>
<evidence type="ECO:0000256" key="10">
    <source>
        <dbReference type="ARBA" id="ARBA00022837"/>
    </source>
</evidence>
<dbReference type="InterPro" id="IPR000719">
    <property type="entry name" value="Prot_kinase_dom"/>
</dbReference>
<keyword evidence="3" id="KW-0723">Serine/threonine-protein kinase</keyword>
<evidence type="ECO:0000256" key="4">
    <source>
        <dbReference type="ARBA" id="ARBA00022679"/>
    </source>
</evidence>
<proteinExistence type="inferred from homology"/>
<dbReference type="eggNOG" id="KOG0032">
    <property type="taxonomic scope" value="Eukaryota"/>
</dbReference>
<dbReference type="HOGENOM" id="CLU_000288_37_1_1"/>
<comment type="subcellular location">
    <subcellularLocation>
        <location evidence="1">Membrane</location>
        <topology evidence="1">Lipid-anchor</topology>
    </subcellularLocation>
</comment>
<comment type="similarity">
    <text evidence="14">Belongs to the protein kinase superfamily. Ser/Thr protein kinase family. CDPK subfamily.</text>
</comment>
<evidence type="ECO:0000313" key="22">
    <source>
        <dbReference type="Proteomes" id="UP000026961"/>
    </source>
</evidence>
<keyword evidence="13" id="KW-0449">Lipoprotein</keyword>
<evidence type="ECO:0000256" key="7">
    <source>
        <dbReference type="ARBA" id="ARBA00022737"/>
    </source>
</evidence>
<keyword evidence="4" id="KW-0808">Transferase</keyword>
<dbReference type="FunFam" id="1.10.238.10:FF:000003">
    <property type="entry name" value="Calmodulin A"/>
    <property type="match status" value="1"/>
</dbReference>
<evidence type="ECO:0000256" key="18">
    <source>
        <dbReference type="SAM" id="MobiDB-lite"/>
    </source>
</evidence>
<dbReference type="InterPro" id="IPR008271">
    <property type="entry name" value="Ser/Thr_kinase_AS"/>
</dbReference>
<dbReference type="InterPro" id="IPR017441">
    <property type="entry name" value="Protein_kinase_ATP_BS"/>
</dbReference>
<evidence type="ECO:0000256" key="5">
    <source>
        <dbReference type="ARBA" id="ARBA00022707"/>
    </source>
</evidence>
<dbReference type="InterPro" id="IPR018247">
    <property type="entry name" value="EF_Hand_1_Ca_BS"/>
</dbReference>
<dbReference type="Gramene" id="OGLUM10G17180.1">
    <property type="protein sequence ID" value="OGLUM10G17180.1"/>
    <property type="gene ID" value="OGLUM10G17180"/>
</dbReference>
<evidence type="ECO:0000256" key="9">
    <source>
        <dbReference type="ARBA" id="ARBA00022777"/>
    </source>
</evidence>
<protein>
    <recommendedName>
        <fullName evidence="2">non-specific serine/threonine protein kinase</fullName>
        <ecNumber evidence="2">2.7.11.1</ecNumber>
    </recommendedName>
</protein>
<dbReference type="SUPFAM" id="SSF47473">
    <property type="entry name" value="EF-hand"/>
    <property type="match status" value="1"/>
</dbReference>
<keyword evidence="7" id="KW-0677">Repeat</keyword>
<keyword evidence="12" id="KW-0472">Membrane</keyword>
<evidence type="ECO:0000256" key="12">
    <source>
        <dbReference type="ARBA" id="ARBA00023136"/>
    </source>
</evidence>
<evidence type="ECO:0000256" key="1">
    <source>
        <dbReference type="ARBA" id="ARBA00004635"/>
    </source>
</evidence>
<dbReference type="Pfam" id="PF13499">
    <property type="entry name" value="EF-hand_7"/>
    <property type="match status" value="1"/>
</dbReference>
<dbReference type="Gene3D" id="1.10.238.10">
    <property type="entry name" value="EF-hand"/>
    <property type="match status" value="2"/>
</dbReference>
<dbReference type="FunFam" id="1.10.510.10:FF:000249">
    <property type="entry name" value="Calcium-dependent protein kinase SK5"/>
    <property type="match status" value="1"/>
</dbReference>
<dbReference type="EnsemblPlants" id="OGLUM10G17180.1">
    <property type="protein sequence ID" value="OGLUM10G17180.1"/>
    <property type="gene ID" value="OGLUM10G17180"/>
</dbReference>
<feature type="region of interest" description="Disordered" evidence="18">
    <location>
        <begin position="34"/>
        <end position="60"/>
    </location>
</feature>
<dbReference type="PROSITE" id="PS50222">
    <property type="entry name" value="EF_HAND_2"/>
    <property type="match status" value="2"/>
</dbReference>
<dbReference type="SMART" id="SM00054">
    <property type="entry name" value="EFh"/>
    <property type="match status" value="2"/>
</dbReference>
<evidence type="ECO:0000259" key="20">
    <source>
        <dbReference type="PROSITE" id="PS50222"/>
    </source>
</evidence>
<dbReference type="SMART" id="SM00220">
    <property type="entry name" value="S_TKc"/>
    <property type="match status" value="1"/>
</dbReference>
<dbReference type="STRING" id="40148.A0A0E0BD77"/>
<evidence type="ECO:0000259" key="19">
    <source>
        <dbReference type="PROSITE" id="PS50011"/>
    </source>
</evidence>
<keyword evidence="10" id="KW-0106">Calcium</keyword>
<evidence type="ECO:0000256" key="17">
    <source>
        <dbReference type="PROSITE-ProRule" id="PRU10141"/>
    </source>
</evidence>
<feature type="domain" description="EF-hand" evidence="20">
    <location>
        <begin position="520"/>
        <end position="553"/>
    </location>
</feature>
<dbReference type="Gene3D" id="3.30.200.20">
    <property type="entry name" value="Phosphorylase Kinase, domain 1"/>
    <property type="match status" value="1"/>
</dbReference>
<keyword evidence="6" id="KW-0479">Metal-binding</keyword>
<organism evidence="21">
    <name type="scientific">Oryza glumipatula</name>
    <dbReference type="NCBI Taxonomy" id="40148"/>
    <lineage>
        <taxon>Eukaryota</taxon>
        <taxon>Viridiplantae</taxon>
        <taxon>Streptophyta</taxon>
        <taxon>Embryophyta</taxon>
        <taxon>Tracheophyta</taxon>
        <taxon>Spermatophyta</taxon>
        <taxon>Magnoliopsida</taxon>
        <taxon>Liliopsida</taxon>
        <taxon>Poales</taxon>
        <taxon>Poaceae</taxon>
        <taxon>BOP clade</taxon>
        <taxon>Oryzoideae</taxon>
        <taxon>Oryzeae</taxon>
        <taxon>Oryzinae</taxon>
        <taxon>Oryza</taxon>
    </lineage>
</organism>
<reference evidence="21" key="2">
    <citation type="submission" date="2018-05" db="EMBL/GenBank/DDBJ databases">
        <title>OgluRS3 (Oryza glumaepatula Reference Sequence Version 3).</title>
        <authorList>
            <person name="Zhang J."/>
            <person name="Kudrna D."/>
            <person name="Lee S."/>
            <person name="Talag J."/>
            <person name="Welchert J."/>
            <person name="Wing R.A."/>
        </authorList>
    </citation>
    <scope>NUCLEOTIDE SEQUENCE [LARGE SCALE GENOMIC DNA]</scope>
</reference>
<evidence type="ECO:0000256" key="15">
    <source>
        <dbReference type="ARBA" id="ARBA00047899"/>
    </source>
</evidence>
<dbReference type="Pfam" id="PF00069">
    <property type="entry name" value="Pkinase"/>
    <property type="match status" value="1"/>
</dbReference>
<dbReference type="Gene3D" id="1.10.510.10">
    <property type="entry name" value="Transferase(Phosphotransferase) domain 1"/>
    <property type="match status" value="1"/>
</dbReference>
<evidence type="ECO:0000256" key="2">
    <source>
        <dbReference type="ARBA" id="ARBA00012513"/>
    </source>
</evidence>
<comment type="catalytic activity">
    <reaction evidence="16">
        <text>L-seryl-[protein] + ATP = O-phospho-L-seryl-[protein] + ADP + H(+)</text>
        <dbReference type="Rhea" id="RHEA:17989"/>
        <dbReference type="Rhea" id="RHEA-COMP:9863"/>
        <dbReference type="Rhea" id="RHEA-COMP:11604"/>
        <dbReference type="ChEBI" id="CHEBI:15378"/>
        <dbReference type="ChEBI" id="CHEBI:29999"/>
        <dbReference type="ChEBI" id="CHEBI:30616"/>
        <dbReference type="ChEBI" id="CHEBI:83421"/>
        <dbReference type="ChEBI" id="CHEBI:456216"/>
        <dbReference type="EC" id="2.7.11.1"/>
    </reaction>
</comment>
<dbReference type="InterPro" id="IPR002048">
    <property type="entry name" value="EF_hand_dom"/>
</dbReference>
<keyword evidence="5" id="KW-0519">Myristate</keyword>
<dbReference type="PANTHER" id="PTHR24349">
    <property type="entry name" value="SERINE/THREONINE-PROTEIN KINASE"/>
    <property type="match status" value="1"/>
</dbReference>
<accession>A0A0E0BD77</accession>
<evidence type="ECO:0000256" key="11">
    <source>
        <dbReference type="ARBA" id="ARBA00022840"/>
    </source>
</evidence>
<dbReference type="GO" id="GO:0005509">
    <property type="term" value="F:calcium ion binding"/>
    <property type="evidence" value="ECO:0007669"/>
    <property type="project" value="InterPro"/>
</dbReference>
<dbReference type="GO" id="GO:0016020">
    <property type="term" value="C:membrane"/>
    <property type="evidence" value="ECO:0007669"/>
    <property type="project" value="UniProtKB-SubCell"/>
</dbReference>
<dbReference type="EC" id="2.7.11.1" evidence="2"/>
<evidence type="ECO:0000313" key="21">
    <source>
        <dbReference type="EnsemblPlants" id="OGLUM10G17180.1"/>
    </source>
</evidence>
<reference evidence="21" key="1">
    <citation type="submission" date="2015-04" db="UniProtKB">
        <authorList>
            <consortium name="EnsemblPlants"/>
        </authorList>
    </citation>
    <scope>IDENTIFICATION</scope>
</reference>
<evidence type="ECO:0000256" key="8">
    <source>
        <dbReference type="ARBA" id="ARBA00022741"/>
    </source>
</evidence>
<dbReference type="SUPFAM" id="SSF56112">
    <property type="entry name" value="Protein kinase-like (PK-like)"/>
    <property type="match status" value="1"/>
</dbReference>
<dbReference type="AlphaFoldDB" id="A0A0E0BD77"/>
<comment type="catalytic activity">
    <reaction evidence="15">
        <text>L-threonyl-[protein] + ATP = O-phospho-L-threonyl-[protein] + ADP + H(+)</text>
        <dbReference type="Rhea" id="RHEA:46608"/>
        <dbReference type="Rhea" id="RHEA-COMP:11060"/>
        <dbReference type="Rhea" id="RHEA-COMP:11605"/>
        <dbReference type="ChEBI" id="CHEBI:15378"/>
        <dbReference type="ChEBI" id="CHEBI:30013"/>
        <dbReference type="ChEBI" id="CHEBI:30616"/>
        <dbReference type="ChEBI" id="CHEBI:61977"/>
        <dbReference type="ChEBI" id="CHEBI:456216"/>
        <dbReference type="EC" id="2.7.11.1"/>
    </reaction>
</comment>
<evidence type="ECO:0000256" key="6">
    <source>
        <dbReference type="ARBA" id="ARBA00022723"/>
    </source>
</evidence>
<dbReference type="GO" id="GO:0009931">
    <property type="term" value="F:calcium-dependent protein serine/threonine kinase activity"/>
    <property type="evidence" value="ECO:0007669"/>
    <property type="project" value="EnsemblPlants"/>
</dbReference>
<dbReference type="PROSITE" id="PS00108">
    <property type="entry name" value="PROTEIN_KINASE_ST"/>
    <property type="match status" value="1"/>
</dbReference>
<name>A0A0E0BD77_9ORYZ</name>
<dbReference type="Proteomes" id="UP000026961">
    <property type="component" value="Chromosome 10"/>
</dbReference>
<keyword evidence="8 17" id="KW-0547">Nucleotide-binding</keyword>
<dbReference type="InterPro" id="IPR050205">
    <property type="entry name" value="CDPK_Ser/Thr_kinases"/>
</dbReference>